<proteinExistence type="predicted"/>
<protein>
    <submittedName>
        <fullName evidence="2">Uncharacterized protein</fullName>
    </submittedName>
</protein>
<dbReference type="Proteomes" id="UP000305888">
    <property type="component" value="Chromosome"/>
</dbReference>
<evidence type="ECO:0000256" key="1">
    <source>
        <dbReference type="SAM" id="Phobius"/>
    </source>
</evidence>
<dbReference type="RefSeq" id="WP_138579612.1">
    <property type="nucleotide sequence ID" value="NZ_CP040818.1"/>
</dbReference>
<dbReference type="KEGG" id="ppru:FDP22_12475"/>
<reference evidence="2 3" key="1">
    <citation type="submission" date="2019-06" db="EMBL/GenBank/DDBJ databases">
        <title>Genome sequence of Rhodobacteraceae bacterium D4M1.</title>
        <authorList>
            <person name="Cao J."/>
        </authorList>
    </citation>
    <scope>NUCLEOTIDE SEQUENCE [LARGE SCALE GENOMIC DNA]</scope>
    <source>
        <strain evidence="2 3">D4M1</strain>
    </source>
</reference>
<name>A0A5B8G1V1_9RHOB</name>
<keyword evidence="3" id="KW-1185">Reference proteome</keyword>
<dbReference type="EMBL" id="CP040818">
    <property type="protein sequence ID" value="QDL92523.1"/>
    <property type="molecule type" value="Genomic_DNA"/>
</dbReference>
<feature type="transmembrane region" description="Helical" evidence="1">
    <location>
        <begin position="41"/>
        <end position="60"/>
    </location>
</feature>
<organism evidence="2 3">
    <name type="scientific">Paroceanicella profunda</name>
    <dbReference type="NCBI Taxonomy" id="2579971"/>
    <lineage>
        <taxon>Bacteria</taxon>
        <taxon>Pseudomonadati</taxon>
        <taxon>Pseudomonadota</taxon>
        <taxon>Alphaproteobacteria</taxon>
        <taxon>Rhodobacterales</taxon>
        <taxon>Paracoccaceae</taxon>
        <taxon>Paroceanicella</taxon>
    </lineage>
</organism>
<evidence type="ECO:0000313" key="3">
    <source>
        <dbReference type="Proteomes" id="UP000305888"/>
    </source>
</evidence>
<keyword evidence="1" id="KW-0472">Membrane</keyword>
<gene>
    <name evidence="2" type="ORF">FDP22_12475</name>
</gene>
<keyword evidence="1" id="KW-0812">Transmembrane</keyword>
<sequence length="61" mass="6675">MTDQNQLAVSGHTFEMLLHHVVRFTDGGQIEQETYRVDVQAALSAVGLLLAGILFLLVHLG</sequence>
<dbReference type="AlphaFoldDB" id="A0A5B8G1V1"/>
<keyword evidence="1" id="KW-1133">Transmembrane helix</keyword>
<accession>A0A5B8G1V1</accession>
<evidence type="ECO:0000313" key="2">
    <source>
        <dbReference type="EMBL" id="QDL92523.1"/>
    </source>
</evidence>